<evidence type="ECO:0000313" key="5">
    <source>
        <dbReference type="EMBL" id="MFC3389367.1"/>
    </source>
</evidence>
<evidence type="ECO:0000256" key="2">
    <source>
        <dbReference type="SAM" id="MobiDB-lite"/>
    </source>
</evidence>
<name>A0ABV7N8B5_9STAP</name>
<feature type="region of interest" description="Disordered" evidence="2">
    <location>
        <begin position="263"/>
        <end position="310"/>
    </location>
</feature>
<feature type="compositionally biased region" description="Basic and acidic residues" evidence="2">
    <location>
        <begin position="132"/>
        <end position="179"/>
    </location>
</feature>
<dbReference type="InterPro" id="IPR053162">
    <property type="entry name" value="DnaD"/>
</dbReference>
<comment type="similarity">
    <text evidence="1">Belongs to the DnaB/DnaD family.</text>
</comment>
<keyword evidence="6" id="KW-1185">Reference proteome</keyword>
<feature type="compositionally biased region" description="Basic and acidic residues" evidence="2">
    <location>
        <begin position="286"/>
        <end position="296"/>
    </location>
</feature>
<dbReference type="SUPFAM" id="SSF158499">
    <property type="entry name" value="DnaD domain-like"/>
    <property type="match status" value="1"/>
</dbReference>
<feature type="domain" description="DnaB/C C-terminal" evidence="3">
    <location>
        <begin position="195"/>
        <end position="257"/>
    </location>
</feature>
<protein>
    <submittedName>
        <fullName evidence="5">Phage replisome organizer N-terminal domain-containing protein</fullName>
    </submittedName>
</protein>
<sequence>MSGQNKRYFWLKLKDDFFGQKEIKMLRRIAGGDTYTIIYLKMLLLSLKNDGKIYFDGIADNFVEEIALDIDEDVQNTQITFNYLTQKGLIEFADEELAMTNIASMIGSETESARRVRKHREQKALQSNNDVTEQKHLGNTEKEIETELELEKDIDTDKDKETDTEKDIDTDKDKETDTEKERVGVVFDKYVELGFGAINAFKAEQITEWLKIFEPDVVIKSLEVASNNNKATMNYVNGILNNWKQRGLTTIDKVEAEEKRKQLEQLKPSYQQRRREQPGEVTPFWLKDEDKSKPDKPSGPVKTAADDPEIQRMIADFRKG</sequence>
<dbReference type="NCBIfam" id="TIGR01446">
    <property type="entry name" value="DnaD_dom"/>
    <property type="match status" value="1"/>
</dbReference>
<feature type="domain" description="Phage replisome organiser N-terminal" evidence="4">
    <location>
        <begin position="10"/>
        <end position="123"/>
    </location>
</feature>
<organism evidence="5 6">
    <name type="scientific">Salinicoccus sesuvii</name>
    <dbReference type="NCBI Taxonomy" id="868281"/>
    <lineage>
        <taxon>Bacteria</taxon>
        <taxon>Bacillati</taxon>
        <taxon>Bacillota</taxon>
        <taxon>Bacilli</taxon>
        <taxon>Bacillales</taxon>
        <taxon>Staphylococcaceae</taxon>
        <taxon>Salinicoccus</taxon>
    </lineage>
</organism>
<dbReference type="InterPro" id="IPR010056">
    <property type="entry name" value="Phage_rep_org__N"/>
</dbReference>
<dbReference type="PANTHER" id="PTHR37293">
    <property type="entry name" value="PHAGE REPLICATION PROTEIN-RELATED"/>
    <property type="match status" value="1"/>
</dbReference>
<reference evidence="6" key="1">
    <citation type="journal article" date="2019" name="Int. J. Syst. Evol. Microbiol.">
        <title>The Global Catalogue of Microorganisms (GCM) 10K type strain sequencing project: providing services to taxonomists for standard genome sequencing and annotation.</title>
        <authorList>
            <consortium name="The Broad Institute Genomics Platform"/>
            <consortium name="The Broad Institute Genome Sequencing Center for Infectious Disease"/>
            <person name="Wu L."/>
            <person name="Ma J."/>
        </authorList>
    </citation>
    <scope>NUCLEOTIDE SEQUENCE [LARGE SCALE GENOMIC DNA]</scope>
    <source>
        <strain evidence="6">CCM 7756</strain>
    </source>
</reference>
<dbReference type="InterPro" id="IPR006343">
    <property type="entry name" value="DnaB/C_C"/>
</dbReference>
<gene>
    <name evidence="5" type="ORF">ACFOEO_12320</name>
</gene>
<dbReference type="Gene3D" id="1.10.10.630">
    <property type="entry name" value="DnaD domain-like"/>
    <property type="match status" value="1"/>
</dbReference>
<dbReference type="Pfam" id="PF09681">
    <property type="entry name" value="Phage_rep_org_N"/>
    <property type="match status" value="1"/>
</dbReference>
<dbReference type="InterPro" id="IPR034829">
    <property type="entry name" value="DnaD-like_sf"/>
</dbReference>
<dbReference type="PANTHER" id="PTHR37293:SF5">
    <property type="entry name" value="DNA REPLICATION PROTEIN"/>
    <property type="match status" value="1"/>
</dbReference>
<proteinExistence type="inferred from homology"/>
<comment type="caution">
    <text evidence="5">The sequence shown here is derived from an EMBL/GenBank/DDBJ whole genome shotgun (WGS) entry which is preliminary data.</text>
</comment>
<evidence type="ECO:0000259" key="3">
    <source>
        <dbReference type="Pfam" id="PF07261"/>
    </source>
</evidence>
<evidence type="ECO:0000259" key="4">
    <source>
        <dbReference type="Pfam" id="PF09681"/>
    </source>
</evidence>
<dbReference type="EMBL" id="JBHRVQ010000001">
    <property type="protein sequence ID" value="MFC3389367.1"/>
    <property type="molecule type" value="Genomic_DNA"/>
</dbReference>
<feature type="region of interest" description="Disordered" evidence="2">
    <location>
        <begin position="110"/>
        <end position="179"/>
    </location>
</feature>
<dbReference type="Pfam" id="PF07261">
    <property type="entry name" value="DnaB_2"/>
    <property type="match status" value="1"/>
</dbReference>
<dbReference type="RefSeq" id="WP_380656415.1">
    <property type="nucleotide sequence ID" value="NZ_JBHRVQ010000001.1"/>
</dbReference>
<dbReference type="NCBIfam" id="TIGR01714">
    <property type="entry name" value="phage_rep_org_N"/>
    <property type="match status" value="1"/>
</dbReference>
<evidence type="ECO:0000256" key="1">
    <source>
        <dbReference type="ARBA" id="ARBA00093462"/>
    </source>
</evidence>
<accession>A0ABV7N8B5</accession>
<dbReference type="Proteomes" id="UP001595637">
    <property type="component" value="Unassembled WGS sequence"/>
</dbReference>
<evidence type="ECO:0000313" key="6">
    <source>
        <dbReference type="Proteomes" id="UP001595637"/>
    </source>
</evidence>